<name>A0A8J5IF74_9STRA</name>
<gene>
    <name evidence="1" type="ORF">JG688_00018596</name>
</gene>
<dbReference type="AlphaFoldDB" id="A0A8J5IF74"/>
<accession>A0A8J5IF74</accession>
<protein>
    <submittedName>
        <fullName evidence="1">Uncharacterized protein</fullName>
    </submittedName>
</protein>
<keyword evidence="2" id="KW-1185">Reference proteome</keyword>
<reference evidence="1" key="1">
    <citation type="submission" date="2021-01" db="EMBL/GenBank/DDBJ databases">
        <title>Phytophthora aleatoria, a newly-described species from Pinus radiata is distinct from Phytophthora cactorum isolates based on comparative genomics.</title>
        <authorList>
            <person name="Mcdougal R."/>
            <person name="Panda P."/>
            <person name="Williams N."/>
            <person name="Studholme D.J."/>
        </authorList>
    </citation>
    <scope>NUCLEOTIDE SEQUENCE</scope>
    <source>
        <strain evidence="1">NZFS 4037</strain>
    </source>
</reference>
<evidence type="ECO:0000313" key="2">
    <source>
        <dbReference type="Proteomes" id="UP000709295"/>
    </source>
</evidence>
<evidence type="ECO:0000313" key="1">
    <source>
        <dbReference type="EMBL" id="KAG6941571.1"/>
    </source>
</evidence>
<dbReference type="Proteomes" id="UP000709295">
    <property type="component" value="Unassembled WGS sequence"/>
</dbReference>
<proteinExistence type="predicted"/>
<organism evidence="1 2">
    <name type="scientific">Phytophthora aleatoria</name>
    <dbReference type="NCBI Taxonomy" id="2496075"/>
    <lineage>
        <taxon>Eukaryota</taxon>
        <taxon>Sar</taxon>
        <taxon>Stramenopiles</taxon>
        <taxon>Oomycota</taxon>
        <taxon>Peronosporomycetes</taxon>
        <taxon>Peronosporales</taxon>
        <taxon>Peronosporaceae</taxon>
        <taxon>Phytophthora</taxon>
    </lineage>
</organism>
<sequence>MCFTNMVIASQLFAGEVAASPRSRSRCERCESMRLICGAQNASCGIWPIRLRTLASTRTLCPGYTRCQRARRLFRWRIRTLRLTRDGLVNSLAAEHYSRQCSAALQFSTASCMMELLQHQGTWPTRAAHKEGGWRDACNVGINGGAATRTRCTGPGYLSAH</sequence>
<dbReference type="EMBL" id="JAENGY010003572">
    <property type="protein sequence ID" value="KAG6941571.1"/>
    <property type="molecule type" value="Genomic_DNA"/>
</dbReference>
<comment type="caution">
    <text evidence="1">The sequence shown here is derived from an EMBL/GenBank/DDBJ whole genome shotgun (WGS) entry which is preliminary data.</text>
</comment>